<feature type="region of interest" description="Disordered" evidence="2">
    <location>
        <begin position="707"/>
        <end position="756"/>
    </location>
</feature>
<dbReference type="Proteomes" id="UP001287983">
    <property type="component" value="Unassembled WGS sequence"/>
</dbReference>
<comment type="caution">
    <text evidence="3">The sequence shown here is derived from an EMBL/GenBank/DDBJ whole genome shotgun (WGS) entry which is preliminary data.</text>
</comment>
<dbReference type="NCBIfam" id="NF038058">
    <property type="entry name" value="adhes_P110_Nter"/>
    <property type="match status" value="1"/>
</dbReference>
<reference evidence="3" key="1">
    <citation type="submission" date="2023-10" db="EMBL/GenBank/DDBJ databases">
        <title>Genome sequences of Myoplasma ovipneumoniae isolated from sheep.</title>
        <authorList>
            <person name="Spergser J."/>
        </authorList>
    </citation>
    <scope>NUCLEOTIDE SEQUENCE</scope>
    <source>
        <strain evidence="3">5474_3</strain>
    </source>
</reference>
<feature type="compositionally biased region" description="Pro residues" evidence="2">
    <location>
        <begin position="1033"/>
        <end position="1042"/>
    </location>
</feature>
<protein>
    <submittedName>
        <fullName evidence="3">P110/LppT family adhesin N-terminal domain</fullName>
    </submittedName>
</protein>
<accession>A0AAP5Y2E6</accession>
<feature type="compositionally biased region" description="Gly residues" evidence="2">
    <location>
        <begin position="556"/>
        <end position="568"/>
    </location>
</feature>
<name>A0AAP5Y2E6_9BACT</name>
<feature type="compositionally biased region" description="Basic and acidic residues" evidence="2">
    <location>
        <begin position="711"/>
        <end position="744"/>
    </location>
</feature>
<dbReference type="AlphaFoldDB" id="A0AAP5Y2E6"/>
<feature type="compositionally biased region" description="Low complexity" evidence="2">
    <location>
        <begin position="526"/>
        <end position="555"/>
    </location>
</feature>
<evidence type="ECO:0000256" key="2">
    <source>
        <dbReference type="SAM" id="MobiDB-lite"/>
    </source>
</evidence>
<dbReference type="EMBL" id="JAWPFQ010000001">
    <property type="protein sequence ID" value="MDW2916046.1"/>
    <property type="molecule type" value="Genomic_DNA"/>
</dbReference>
<sequence>MKLLKKPFWLVSTILGSAIALSAVIGIPLGLKAYNNSYYSFLNESPTEQALANTASISSEQFSTIVSNLKLNPNIANISAKTALAAAKSRLYQFDLSSGFDFGDLKSKDYQISFNFENAVAESNSIKNVVVFARSEKEQITYSKQIELKGFAASDQASGDLDKFQVDESKSFIDVSRSNLLQKEFENKLKTNFQKSTRIVNNFSKLEGSLASSGASLSLYNSLDEPIFLDSDYSLEAVVDSKNQLSFTQKDKKLFLDVNLVNKKDNKTKKLSLEIRGLIDPDEFKSTLSTWLENHFSGNIKMKEVLQDALIKDKTTLVDFLYNKKSGTNTEEIIQKPVSELFEIDLTQLSPRTKFGTFDLKIEPKLFDATKISQVDQQKLLKDKKVRFEFDINFSRQDSQLEQKITVYLDVVVDLNKYEQALGQLLGSVNSVQEFSLKDQSGPRTLSTNEIKETVDQLFELAKTTTNLEEPSDDVVSRVFLLDNGRYPTTKEITKSKAELKKVIEEAKAKASSISSQSVNVSNFAEEGTTTTTSDSGATSESGTATNSTGDSNNGSAGGSGTNSGGGSTPAPNPTPNSSPKIGTNVWTTLNTASIYNLSDAKVEYQIEVKEDHQLVFDFQLVSTNDDSKVLASSQIVVNNVINSEKSAYDVIKKYNPSLFLDPISLENTDKDGKVNLFDPENKNLAFHSEQARRTADGLELTKPLKFQDIQPKDSKTEATKAEATKPEASKTEATKTEATKTEAAKPVAVKTTEATKTEATKPEAILPKVSAKPFSRLDSGALYLAFSAKGISNGKQHYLLSDKDGKGIFIQKLETKENQKPVYVIGMDYKQFANYAYSKHLLGRKKPGTSGYIQIFGGSDSLKILDKKQVLIASGISRKDTTKPNNRLTNPALKQSSYLYGSWDFGWVPATGGMKDKIAQKTELFINEPDQLTVPTIGDIPNNVYFSQSFFLPKEDTDVEKNNNLIEEDANLLLEIIKTPFSITLSLYSSNSQDPKNYKEVGDVIYNIDRSRTWNPFPNFFNLDWAQIGPVEPAPKEPAPTAPVAAATTTTEEQPQANKSTKSQSTITLKAFAIFDHPDFTNGKTSLARQEIVDAFIDAYIKK</sequence>
<keyword evidence="1" id="KW-0175">Coiled coil</keyword>
<organism evidence="3 4">
    <name type="scientific">Mesomycoplasma ovipneumoniae</name>
    <dbReference type="NCBI Taxonomy" id="29562"/>
    <lineage>
        <taxon>Bacteria</taxon>
        <taxon>Bacillati</taxon>
        <taxon>Mycoplasmatota</taxon>
        <taxon>Mycoplasmoidales</taxon>
        <taxon>Metamycoplasmataceae</taxon>
        <taxon>Mesomycoplasma</taxon>
    </lineage>
</organism>
<feature type="compositionally biased region" description="Low complexity" evidence="2">
    <location>
        <begin position="1043"/>
        <end position="1058"/>
    </location>
</feature>
<evidence type="ECO:0000256" key="1">
    <source>
        <dbReference type="SAM" id="Coils"/>
    </source>
</evidence>
<feature type="region of interest" description="Disordered" evidence="2">
    <location>
        <begin position="526"/>
        <end position="584"/>
    </location>
</feature>
<evidence type="ECO:0000313" key="4">
    <source>
        <dbReference type="Proteomes" id="UP001287983"/>
    </source>
</evidence>
<dbReference type="RefSeq" id="WP_318046809.1">
    <property type="nucleotide sequence ID" value="NZ_JAWPFQ010000001.1"/>
</dbReference>
<gene>
    <name evidence="3" type="ORF">R7W55_00160</name>
</gene>
<proteinExistence type="predicted"/>
<feature type="region of interest" description="Disordered" evidence="2">
    <location>
        <begin position="1033"/>
        <end position="1064"/>
    </location>
</feature>
<feature type="coiled-coil region" evidence="1">
    <location>
        <begin position="490"/>
        <end position="517"/>
    </location>
</feature>
<evidence type="ECO:0000313" key="3">
    <source>
        <dbReference type="EMBL" id="MDW2916046.1"/>
    </source>
</evidence>